<evidence type="ECO:0000313" key="3">
    <source>
        <dbReference type="Proteomes" id="UP000297564"/>
    </source>
</evidence>
<protein>
    <submittedName>
        <fullName evidence="2">Uncharacterized protein</fullName>
    </submittedName>
</protein>
<keyword evidence="3" id="KW-1185">Reference proteome</keyword>
<feature type="compositionally biased region" description="Low complexity" evidence="1">
    <location>
        <begin position="37"/>
        <end position="48"/>
    </location>
</feature>
<gene>
    <name evidence="2" type="ORF">EZ242_17655</name>
</gene>
<evidence type="ECO:0000256" key="1">
    <source>
        <dbReference type="SAM" id="MobiDB-lite"/>
    </source>
</evidence>
<reference evidence="2 3" key="1">
    <citation type="submission" date="2019-03" db="EMBL/GenBank/DDBJ databases">
        <title>Ramlibacter rhizophilus CCTCC AB2015357, whole genome shotgun sequence.</title>
        <authorList>
            <person name="Zhang X."/>
            <person name="Feng G."/>
            <person name="Zhu H."/>
        </authorList>
    </citation>
    <scope>NUCLEOTIDE SEQUENCE [LARGE SCALE GENOMIC DNA]</scope>
    <source>
        <strain evidence="2 3">CCTCC AB2015357</strain>
    </source>
</reference>
<sequence>MRPTATAHAPRPTSLQPSAPSETSANEKRQQRPCANPLDDLPLVDAPPLFGPSALPGGEALDHLDGARLCTTALAGAVSSGSLFASSFALGAMLRTQARHPAATAAGCLLPVLGGALTAPSERALTTLTGLRATEPREPCLGHAAILPGVLWLVHAALRPASPAASACSSLLGTVLGTGMAEAAAQLSHRHDEVGAAADERVRPGTCEVATGRALSLLPYAAYVAWHAWRGTRPPPLAAVGVAAGGWVLRDAFVPANTSKGLP</sequence>
<organism evidence="2 3">
    <name type="scientific">Ramlibacter rhizophilus</name>
    <dbReference type="NCBI Taxonomy" id="1781167"/>
    <lineage>
        <taxon>Bacteria</taxon>
        <taxon>Pseudomonadati</taxon>
        <taxon>Pseudomonadota</taxon>
        <taxon>Betaproteobacteria</taxon>
        <taxon>Burkholderiales</taxon>
        <taxon>Comamonadaceae</taxon>
        <taxon>Ramlibacter</taxon>
    </lineage>
</organism>
<accession>A0A4Z0BFW9</accession>
<proteinExistence type="predicted"/>
<name>A0A4Z0BFW9_9BURK</name>
<dbReference type="EMBL" id="SMLL01000007">
    <property type="protein sequence ID" value="TFY97353.1"/>
    <property type="molecule type" value="Genomic_DNA"/>
</dbReference>
<feature type="region of interest" description="Disordered" evidence="1">
    <location>
        <begin position="1"/>
        <end position="49"/>
    </location>
</feature>
<dbReference type="Proteomes" id="UP000297564">
    <property type="component" value="Unassembled WGS sequence"/>
</dbReference>
<evidence type="ECO:0000313" key="2">
    <source>
        <dbReference type="EMBL" id="TFY97353.1"/>
    </source>
</evidence>
<dbReference type="RefSeq" id="WP_135286519.1">
    <property type="nucleotide sequence ID" value="NZ_SMLL01000007.1"/>
</dbReference>
<feature type="compositionally biased region" description="Polar residues" evidence="1">
    <location>
        <begin position="13"/>
        <end position="24"/>
    </location>
</feature>
<comment type="caution">
    <text evidence="2">The sequence shown here is derived from an EMBL/GenBank/DDBJ whole genome shotgun (WGS) entry which is preliminary data.</text>
</comment>
<dbReference type="AlphaFoldDB" id="A0A4Z0BFW9"/>